<dbReference type="Proteomes" id="UP000286921">
    <property type="component" value="Unassembled WGS sequence"/>
</dbReference>
<comment type="similarity">
    <text evidence="2">Belongs to the oxygen-dependent FAD-linked oxidoreductase family.</text>
</comment>
<sequence length="827" mass="90658">MVQSLGLPMCSRSLYTWCFTMFCLGLLALLYVRLLRDDLILVLGRVEKHPARRKHNALVLAKTSSEDVTWAYALKPHWKPYIYTSDKEPGYRPIPANKAREGMAYLTHIIEHYDYLADVTAFMHASATQWHNDVGDTASSALLQKLSLDAVNKAGYANLRCEHRPGCPVAVRPFDPAMESNHNVVYRNFTSIYMDMFSVPREQVPTEIGGVCCGQFVLTRDRIRERPRDDYVRMRDWALATDMDTFAAGSVFEMLWHIIFLEQPVSCPDVQQCYLHTATPLHYPDLPPRKPAKDIAPVPVIFTAAVLFMLPNQLAALPQNPGNISTPATANHGVLPRSLESCLGATGASVVYATDAGYSNLTVADNSNYHPHPQAVVIPNSTEQVAATVRCVAAEQGRVTLTTRGGGHGYAAYSLSGQVVIDSSQMTDIVLDESAQEVTVQMGQKLGPLALAMGRAGYALPHGTCPGVGVAGHSLGGGWGFTSREWGWLVDRLVSLELVDVTGRIRTISPKATNPNTTSTYDTNDGDLWWALRGAGSNNFGIVTSFTYRMQPAPTAIVNYNIGFASQSDCVQVLLTLQEIGSHPATSAGFPTSLGGELIIDGGYQPPKAYCSFTGQYLGDSAAYNETIQRLLSPLARQSIQPLTTTSSFYTNWVSALTNLMGDLDSPSVPQPYYAKSLFDDGHPNYTSASISRIFSAIQPAGPDAFISFDLNGPDATTTLPPDDSVGPMAFNHRNNLFMSQIYAWDFPGFTNASARETAVDRLSDVADAVRQAAPKGGWQAYQNYIDPYLQNWAERYYGDALDRLKEIKKKWDPLNILDFPQGLGRA</sequence>
<dbReference type="InterPro" id="IPR016164">
    <property type="entry name" value="FAD-linked_Oxase-like_C"/>
</dbReference>
<keyword evidence="9" id="KW-1185">Reference proteome</keyword>
<dbReference type="Gene3D" id="3.40.462.20">
    <property type="match status" value="1"/>
</dbReference>
<comment type="cofactor">
    <cofactor evidence="1">
        <name>FAD</name>
        <dbReference type="ChEBI" id="CHEBI:57692"/>
    </cofactor>
</comment>
<dbReference type="PANTHER" id="PTHR42973">
    <property type="entry name" value="BINDING OXIDOREDUCTASE, PUTATIVE (AFU_ORTHOLOGUE AFUA_1G17690)-RELATED"/>
    <property type="match status" value="1"/>
</dbReference>
<dbReference type="PROSITE" id="PS51387">
    <property type="entry name" value="FAD_PCMH"/>
    <property type="match status" value="1"/>
</dbReference>
<evidence type="ECO:0000256" key="4">
    <source>
        <dbReference type="ARBA" id="ARBA00022827"/>
    </source>
</evidence>
<dbReference type="InterPro" id="IPR021838">
    <property type="entry name" value="DUF3431"/>
</dbReference>
<feature type="transmembrane region" description="Helical" evidence="6">
    <location>
        <begin position="14"/>
        <end position="35"/>
    </location>
</feature>
<keyword evidence="6" id="KW-1133">Transmembrane helix</keyword>
<dbReference type="InterPro" id="IPR006094">
    <property type="entry name" value="Oxid_FAD_bind_N"/>
</dbReference>
<dbReference type="GO" id="GO:0016491">
    <property type="term" value="F:oxidoreductase activity"/>
    <property type="evidence" value="ECO:0007669"/>
    <property type="project" value="UniProtKB-KW"/>
</dbReference>
<evidence type="ECO:0000259" key="7">
    <source>
        <dbReference type="PROSITE" id="PS51387"/>
    </source>
</evidence>
<dbReference type="Gene3D" id="3.30.465.10">
    <property type="match status" value="1"/>
</dbReference>
<keyword evidence="6" id="KW-0812">Transmembrane</keyword>
<protein>
    <submittedName>
        <fullName evidence="8">Uncharacterized FAD-linked oxidoreductase YvdP</fullName>
    </submittedName>
</protein>
<evidence type="ECO:0000256" key="3">
    <source>
        <dbReference type="ARBA" id="ARBA00022630"/>
    </source>
</evidence>
<comment type="caution">
    <text evidence="8">The sequence shown here is derived from an EMBL/GenBank/DDBJ whole genome shotgun (WGS) entry which is preliminary data.</text>
</comment>
<dbReference type="Pfam" id="PF08031">
    <property type="entry name" value="BBE"/>
    <property type="match status" value="1"/>
</dbReference>
<feature type="domain" description="FAD-binding PCMH-type" evidence="7">
    <location>
        <begin position="369"/>
        <end position="553"/>
    </location>
</feature>
<dbReference type="EMBL" id="BDHI01000002">
    <property type="protein sequence ID" value="GCB19305.1"/>
    <property type="molecule type" value="Genomic_DNA"/>
</dbReference>
<evidence type="ECO:0000313" key="8">
    <source>
        <dbReference type="EMBL" id="GCB19305.1"/>
    </source>
</evidence>
<organism evidence="8 9">
    <name type="scientific">Aspergillus awamori</name>
    <name type="common">Black koji mold</name>
    <dbReference type="NCBI Taxonomy" id="105351"/>
    <lineage>
        <taxon>Eukaryota</taxon>
        <taxon>Fungi</taxon>
        <taxon>Dikarya</taxon>
        <taxon>Ascomycota</taxon>
        <taxon>Pezizomycotina</taxon>
        <taxon>Eurotiomycetes</taxon>
        <taxon>Eurotiomycetidae</taxon>
        <taxon>Eurotiales</taxon>
        <taxon>Aspergillaceae</taxon>
        <taxon>Aspergillus</taxon>
    </lineage>
</organism>
<dbReference type="GO" id="GO:0071949">
    <property type="term" value="F:FAD binding"/>
    <property type="evidence" value="ECO:0007669"/>
    <property type="project" value="InterPro"/>
</dbReference>
<keyword evidence="6" id="KW-0472">Membrane</keyword>
<proteinExistence type="inferred from homology"/>
<evidence type="ECO:0000256" key="6">
    <source>
        <dbReference type="SAM" id="Phobius"/>
    </source>
</evidence>
<dbReference type="SUPFAM" id="SSF55103">
    <property type="entry name" value="FAD-linked oxidases, C-terminal domain"/>
    <property type="match status" value="1"/>
</dbReference>
<gene>
    <name evidence="8" type="ORF">AAWM_02190</name>
</gene>
<name>A0A401KJE4_ASPAW</name>
<dbReference type="InterPro" id="IPR012951">
    <property type="entry name" value="BBE"/>
</dbReference>
<dbReference type="STRING" id="105351.A0A401KJE4"/>
<keyword evidence="3" id="KW-0285">Flavoprotein</keyword>
<dbReference type="InterPro" id="IPR016169">
    <property type="entry name" value="FAD-bd_PCMH_sub2"/>
</dbReference>
<keyword evidence="4" id="KW-0274">FAD</keyword>
<dbReference type="AlphaFoldDB" id="A0A401KJE4"/>
<dbReference type="Pfam" id="PF11913">
    <property type="entry name" value="DUF3431"/>
    <property type="match status" value="1"/>
</dbReference>
<dbReference type="InterPro" id="IPR050416">
    <property type="entry name" value="FAD-linked_Oxidoreductase"/>
</dbReference>
<dbReference type="PANTHER" id="PTHR42973:SF39">
    <property type="entry name" value="FAD-BINDING PCMH-TYPE DOMAIN-CONTAINING PROTEIN"/>
    <property type="match status" value="1"/>
</dbReference>
<dbReference type="Pfam" id="PF01565">
    <property type="entry name" value="FAD_binding_4"/>
    <property type="match status" value="1"/>
</dbReference>
<accession>A0A401KJE4</accession>
<evidence type="ECO:0000256" key="1">
    <source>
        <dbReference type="ARBA" id="ARBA00001974"/>
    </source>
</evidence>
<reference evidence="8 9" key="1">
    <citation type="submission" date="2016-09" db="EMBL/GenBank/DDBJ databases">
        <title>Aspergillus awamori IFM 58123T.</title>
        <authorList>
            <person name="Kusuya Y."/>
            <person name="Shimizu M."/>
            <person name="Takahashi H."/>
            <person name="Yaguchi T."/>
        </authorList>
    </citation>
    <scope>NUCLEOTIDE SEQUENCE [LARGE SCALE GENOMIC DNA]</scope>
    <source>
        <strain evidence="8 9">IFM 58123</strain>
    </source>
</reference>
<evidence type="ECO:0000256" key="2">
    <source>
        <dbReference type="ARBA" id="ARBA00005466"/>
    </source>
</evidence>
<dbReference type="InterPro" id="IPR016166">
    <property type="entry name" value="FAD-bd_PCMH"/>
</dbReference>
<keyword evidence="5" id="KW-0560">Oxidoreductase</keyword>
<evidence type="ECO:0000313" key="9">
    <source>
        <dbReference type="Proteomes" id="UP000286921"/>
    </source>
</evidence>
<evidence type="ECO:0000256" key="5">
    <source>
        <dbReference type="ARBA" id="ARBA00023002"/>
    </source>
</evidence>
<dbReference type="InterPro" id="IPR036318">
    <property type="entry name" value="FAD-bd_PCMH-like_sf"/>
</dbReference>
<dbReference type="SUPFAM" id="SSF56176">
    <property type="entry name" value="FAD-binding/transporter-associated domain-like"/>
    <property type="match status" value="1"/>
</dbReference>